<evidence type="ECO:0000313" key="8">
    <source>
        <dbReference type="Proteomes" id="UP000011134"/>
    </source>
</evidence>
<dbReference type="SUPFAM" id="SSF69255">
    <property type="entry name" value="gp5 N-terminal domain-like"/>
    <property type="match status" value="1"/>
</dbReference>
<dbReference type="OrthoDB" id="9762420at2"/>
<dbReference type="SUPFAM" id="SSF69349">
    <property type="entry name" value="Phage fibre proteins"/>
    <property type="match status" value="1"/>
</dbReference>
<proteinExistence type="inferred from homology"/>
<feature type="domain" description="Gp5/Type VI secretion system Vgr protein OB-fold" evidence="5">
    <location>
        <begin position="378"/>
        <end position="446"/>
    </location>
</feature>
<organism evidence="7 8">
    <name type="scientific">Photobacterium marinum</name>
    <dbReference type="NCBI Taxonomy" id="1056511"/>
    <lineage>
        <taxon>Bacteria</taxon>
        <taxon>Pseudomonadati</taxon>
        <taxon>Pseudomonadota</taxon>
        <taxon>Gammaproteobacteria</taxon>
        <taxon>Vibrionales</taxon>
        <taxon>Vibrionaceae</taxon>
        <taxon>Photobacterium</taxon>
    </lineage>
</organism>
<dbReference type="InterPro" id="IPR017847">
    <property type="entry name" value="T6SS_RhsGE_Vgr_subset"/>
</dbReference>
<name>L8JIM2_9GAMM</name>
<dbReference type="Pfam" id="PF05954">
    <property type="entry name" value="Phage_GPD"/>
    <property type="match status" value="1"/>
</dbReference>
<dbReference type="GO" id="GO:0005576">
    <property type="term" value="C:extracellular region"/>
    <property type="evidence" value="ECO:0007669"/>
    <property type="project" value="UniProtKB-SubCell"/>
</dbReference>
<dbReference type="PATRIC" id="fig|1056511.3.peg.843"/>
<gene>
    <name evidence="7" type="ORF">C942_02781</name>
</gene>
<dbReference type="AlphaFoldDB" id="L8JIM2"/>
<protein>
    <submittedName>
        <fullName evidence="7">VgrG protein</fullName>
    </submittedName>
</protein>
<comment type="subcellular location">
    <subcellularLocation>
        <location evidence="1">Secreted</location>
    </subcellularLocation>
</comment>
<evidence type="ECO:0000313" key="7">
    <source>
        <dbReference type="EMBL" id="ELR67272.1"/>
    </source>
</evidence>
<accession>L8JIM2</accession>
<sequence length="663" mass="72173">MANSKLLYQSRPLTVKLADNKSYVVTQLECKESISHGTHLSLSVASNDEIGDKVLGKVMNVTFEQATETRHFPGLVTSLELIGYSIEKELFFYSIQAADPLSLLAFRHNRQIFQKMTTRQIIEKLLGESDFKSHFKFSVSGNGSKHEYCVQLDETDLAFVQRLLASEGWHYHLDNKGSKPVIVIADSNQSFDAIKSSTIHYLDGSGDTARVVSEWTKKASIGTAKVSLADHTQALAEVFESGERKSAFNHSPTGLSAYHFGNGFEDKSEIRSAVKRQMEAMDVDKSTASSSSHIAALSSGKKFKLAKHPVSSFNQEYVVTQITHSIVCEESGKQVLYKNHFQCLPASSPYRPTPIIKPRVHSVHTATVTGPKGEEIYRDKLGRIKVQFHWDRLGKKDENTSCWLPVSQGLASKGFGIQFIPRVGDEVLVQYIDGDPDRPVVVGSIYNKANAAPYSAATQSGLKTRSTPKGSSKQGNELRFEDQKDKEQVFLHAEKDLVLDINNDCTATVKGKTLTKIEKTATLTAKEDIAVSTEKTFKASSKDNLSANSDKNLELEAGSDMALKAKSSVTVDGSKVSITGKSKIELKVGASKIEISASGIKIDAPQIAINGKGKAEMKAAMVSVEGQGKADLKGAMVTINGSAMTQVKAGAMVQIQGAIAKIN</sequence>
<dbReference type="SUPFAM" id="SSF69279">
    <property type="entry name" value="Phage tail proteins"/>
    <property type="match status" value="2"/>
</dbReference>
<dbReference type="Pfam" id="PF22178">
    <property type="entry name" value="Gp5_trimer_C"/>
    <property type="match status" value="1"/>
</dbReference>
<dbReference type="Gene3D" id="3.55.50.10">
    <property type="entry name" value="Baseplate protein-like domains"/>
    <property type="match status" value="1"/>
</dbReference>
<dbReference type="Pfam" id="PF04717">
    <property type="entry name" value="Phage_base_V"/>
    <property type="match status" value="1"/>
</dbReference>
<dbReference type="PANTHER" id="PTHR32305">
    <property type="match status" value="1"/>
</dbReference>
<dbReference type="InterPro" id="IPR037026">
    <property type="entry name" value="Vgr_OB-fold_dom_sf"/>
</dbReference>
<evidence type="ECO:0000256" key="2">
    <source>
        <dbReference type="ARBA" id="ARBA00005558"/>
    </source>
</evidence>
<keyword evidence="3" id="KW-0964">Secreted</keyword>
<evidence type="ECO:0000256" key="3">
    <source>
        <dbReference type="ARBA" id="ARBA00022525"/>
    </source>
</evidence>
<dbReference type="Gene3D" id="2.30.110.50">
    <property type="match status" value="1"/>
</dbReference>
<evidence type="ECO:0000256" key="4">
    <source>
        <dbReference type="SAM" id="MobiDB-lite"/>
    </source>
</evidence>
<dbReference type="InterPro" id="IPR006533">
    <property type="entry name" value="T6SS_Vgr_RhsGE"/>
</dbReference>
<comment type="similarity">
    <text evidence="2">Belongs to the VgrG protein family.</text>
</comment>
<dbReference type="Proteomes" id="UP000011134">
    <property type="component" value="Unassembled WGS sequence"/>
</dbReference>
<dbReference type="Gene3D" id="2.40.50.230">
    <property type="entry name" value="Gp5 N-terminal domain"/>
    <property type="match status" value="1"/>
</dbReference>
<dbReference type="NCBIfam" id="TIGR01646">
    <property type="entry name" value="vgr_GE"/>
    <property type="match status" value="1"/>
</dbReference>
<comment type="caution">
    <text evidence="7">The sequence shown here is derived from an EMBL/GenBank/DDBJ whole genome shotgun (WGS) entry which is preliminary data.</text>
</comment>
<feature type="region of interest" description="Disordered" evidence="4">
    <location>
        <begin position="456"/>
        <end position="481"/>
    </location>
</feature>
<dbReference type="Gene3D" id="4.10.220.110">
    <property type="match status" value="1"/>
</dbReference>
<dbReference type="InterPro" id="IPR006531">
    <property type="entry name" value="Gp5/Vgr_OB"/>
</dbReference>
<dbReference type="RefSeq" id="WP_007462757.1">
    <property type="nucleotide sequence ID" value="NZ_AMZO01000003.1"/>
</dbReference>
<evidence type="ECO:0000259" key="5">
    <source>
        <dbReference type="Pfam" id="PF04717"/>
    </source>
</evidence>
<evidence type="ECO:0000256" key="1">
    <source>
        <dbReference type="ARBA" id="ARBA00004613"/>
    </source>
</evidence>
<dbReference type="EMBL" id="AMZO01000003">
    <property type="protein sequence ID" value="ELR67272.1"/>
    <property type="molecule type" value="Genomic_DNA"/>
</dbReference>
<dbReference type="InterPro" id="IPR054030">
    <property type="entry name" value="Gp5_Vgr_C"/>
</dbReference>
<feature type="compositionally biased region" description="Polar residues" evidence="4">
    <location>
        <begin position="456"/>
        <end position="475"/>
    </location>
</feature>
<feature type="domain" description="Gp5/Type VI secretion system Vgr C-terminal trimerisation" evidence="6">
    <location>
        <begin position="460"/>
        <end position="568"/>
    </location>
</feature>
<dbReference type="NCBIfam" id="TIGR03361">
    <property type="entry name" value="VI_Rhs_Vgr"/>
    <property type="match status" value="1"/>
</dbReference>
<dbReference type="PANTHER" id="PTHR32305:SF15">
    <property type="entry name" value="PROTEIN RHSA-RELATED"/>
    <property type="match status" value="1"/>
</dbReference>
<evidence type="ECO:0000259" key="6">
    <source>
        <dbReference type="Pfam" id="PF22178"/>
    </source>
</evidence>
<dbReference type="InterPro" id="IPR050708">
    <property type="entry name" value="T6SS_VgrG/RHS"/>
</dbReference>
<reference evidence="7 8" key="1">
    <citation type="submission" date="2012-12" db="EMBL/GenBank/DDBJ databases">
        <title>Genome Assembly of Photobacterium sp. AK15.</title>
        <authorList>
            <person name="Khatri I."/>
            <person name="Vaidya B."/>
            <person name="Srinivas T.N.R."/>
            <person name="Subramanian S."/>
            <person name="Pinnaka A."/>
        </authorList>
    </citation>
    <scope>NUCLEOTIDE SEQUENCE [LARGE SCALE GENOMIC DNA]</scope>
    <source>
        <strain evidence="7 8">AK15</strain>
    </source>
</reference>
<keyword evidence="8" id="KW-1185">Reference proteome</keyword>